<evidence type="ECO:0000259" key="11">
    <source>
        <dbReference type="PROSITE" id="PS50109"/>
    </source>
</evidence>
<keyword evidence="4" id="KW-0597">Phosphoprotein</keyword>
<keyword evidence="6 10" id="KW-0812">Transmembrane</keyword>
<dbReference type="Gene3D" id="3.30.565.10">
    <property type="entry name" value="Histidine kinase-like ATPase, C-terminal domain"/>
    <property type="match status" value="1"/>
</dbReference>
<dbReference type="InterPro" id="IPR050428">
    <property type="entry name" value="TCS_sensor_his_kinase"/>
</dbReference>
<dbReference type="AlphaFoldDB" id="A0A1H4CQ01"/>
<dbReference type="SMART" id="SM00387">
    <property type="entry name" value="HATPase_c"/>
    <property type="match status" value="1"/>
</dbReference>
<evidence type="ECO:0000256" key="4">
    <source>
        <dbReference type="ARBA" id="ARBA00022553"/>
    </source>
</evidence>
<dbReference type="PANTHER" id="PTHR45436">
    <property type="entry name" value="SENSOR HISTIDINE KINASE YKOH"/>
    <property type="match status" value="1"/>
</dbReference>
<dbReference type="RefSeq" id="WP_091825413.1">
    <property type="nucleotide sequence ID" value="NZ_FNRJ01000005.1"/>
</dbReference>
<dbReference type="PANTHER" id="PTHR45436:SF5">
    <property type="entry name" value="SENSOR HISTIDINE KINASE TRCS"/>
    <property type="match status" value="1"/>
</dbReference>
<keyword evidence="5" id="KW-0808">Transferase</keyword>
<evidence type="ECO:0000313" key="12">
    <source>
        <dbReference type="EMBL" id="SEA62475.1"/>
    </source>
</evidence>
<dbReference type="Proteomes" id="UP000242469">
    <property type="component" value="Unassembled WGS sequence"/>
</dbReference>
<dbReference type="OrthoDB" id="9809567at2"/>
<evidence type="ECO:0000256" key="3">
    <source>
        <dbReference type="ARBA" id="ARBA00012438"/>
    </source>
</evidence>
<keyword evidence="9 10" id="KW-0472">Membrane</keyword>
<accession>A0A1H4CQ01</accession>
<keyword evidence="13" id="KW-1185">Reference proteome</keyword>
<evidence type="ECO:0000256" key="2">
    <source>
        <dbReference type="ARBA" id="ARBA00004370"/>
    </source>
</evidence>
<dbReference type="GO" id="GO:0004673">
    <property type="term" value="F:protein histidine kinase activity"/>
    <property type="evidence" value="ECO:0007669"/>
    <property type="project" value="UniProtKB-EC"/>
</dbReference>
<dbReference type="SUPFAM" id="SSF55874">
    <property type="entry name" value="ATPase domain of HSP90 chaperone/DNA topoisomerase II/histidine kinase"/>
    <property type="match status" value="1"/>
</dbReference>
<dbReference type="STRING" id="1122198.SAMN02745729_10596"/>
<name>A0A1H4CQ01_9GAMM</name>
<reference evidence="13" key="1">
    <citation type="submission" date="2016-10" db="EMBL/GenBank/DDBJ databases">
        <authorList>
            <person name="Varghese N."/>
            <person name="Submissions S."/>
        </authorList>
    </citation>
    <scope>NUCLEOTIDE SEQUENCE [LARGE SCALE GENOMIC DNA]</scope>
    <source>
        <strain evidence="13">DSM 11526</strain>
    </source>
</reference>
<dbReference type="InterPro" id="IPR036890">
    <property type="entry name" value="HATPase_C_sf"/>
</dbReference>
<dbReference type="InterPro" id="IPR003594">
    <property type="entry name" value="HATPase_dom"/>
</dbReference>
<dbReference type="InterPro" id="IPR004358">
    <property type="entry name" value="Sig_transdc_His_kin-like_C"/>
</dbReference>
<evidence type="ECO:0000256" key="9">
    <source>
        <dbReference type="ARBA" id="ARBA00023136"/>
    </source>
</evidence>
<dbReference type="EMBL" id="FNRJ01000005">
    <property type="protein sequence ID" value="SEA62475.1"/>
    <property type="molecule type" value="Genomic_DNA"/>
</dbReference>
<gene>
    <name evidence="12" type="ORF">SAMN02745729_10596</name>
</gene>
<evidence type="ECO:0000256" key="7">
    <source>
        <dbReference type="ARBA" id="ARBA00022777"/>
    </source>
</evidence>
<evidence type="ECO:0000256" key="10">
    <source>
        <dbReference type="SAM" id="Phobius"/>
    </source>
</evidence>
<dbReference type="GO" id="GO:0005886">
    <property type="term" value="C:plasma membrane"/>
    <property type="evidence" value="ECO:0007669"/>
    <property type="project" value="TreeGrafter"/>
</dbReference>
<proteinExistence type="predicted"/>
<comment type="catalytic activity">
    <reaction evidence="1">
        <text>ATP + protein L-histidine = ADP + protein N-phospho-L-histidine.</text>
        <dbReference type="EC" id="2.7.13.3"/>
    </reaction>
</comment>
<dbReference type="EC" id="2.7.13.3" evidence="3"/>
<evidence type="ECO:0000313" key="13">
    <source>
        <dbReference type="Proteomes" id="UP000242469"/>
    </source>
</evidence>
<keyword evidence="8 10" id="KW-1133">Transmembrane helix</keyword>
<dbReference type="PRINTS" id="PR00344">
    <property type="entry name" value="BCTRLSENSOR"/>
</dbReference>
<evidence type="ECO:0000256" key="1">
    <source>
        <dbReference type="ARBA" id="ARBA00000085"/>
    </source>
</evidence>
<sequence length="447" mass="50591">MSRNQVATSSSLEWRIRRQLLLVLLLVMSGLLMLVHISVSHLTQNFVLSRLEHDAESLIAALERGADGRWQLNETTLPQVYQRVHSGHYYVLASDTMTLHSRSLWDLETSTRMMPVGVSRSDLKPGVGDQQWLIREQGFSKQGQSFSLWIAEDIADLQQEQRQFEAGLLLLLLLSLPLLLILQRRVLRSGFARLEPLRQSLARQQAGAEVEFPAEIPQEVVPLVETITQLLRRSGEQTSRSRMALGNLAHELKHPLQELQWLARQHPDPEQGAQLLRLYRQLHQRIDRELRRARIAGAPGPGRQFVPRDEVTHLVRLLQRIGRDDIDFKSELPPGAIPFDRDDMLELLGNLLDNAWRHACRRVRLHIQPEKDNIHLWSILVEDDGAGVNAADLLRLSERGVRLDEQANGSGLGLSICRAVAESYDGKLVFAASELGGLQVKVSLRAT</sequence>
<keyword evidence="7 12" id="KW-0418">Kinase</keyword>
<organism evidence="12 13">
    <name type="scientific">Marinobacterium iners DSM 11526</name>
    <dbReference type="NCBI Taxonomy" id="1122198"/>
    <lineage>
        <taxon>Bacteria</taxon>
        <taxon>Pseudomonadati</taxon>
        <taxon>Pseudomonadota</taxon>
        <taxon>Gammaproteobacteria</taxon>
        <taxon>Oceanospirillales</taxon>
        <taxon>Oceanospirillaceae</taxon>
        <taxon>Marinobacterium</taxon>
    </lineage>
</organism>
<dbReference type="InterPro" id="IPR005467">
    <property type="entry name" value="His_kinase_dom"/>
</dbReference>
<comment type="subcellular location">
    <subcellularLocation>
        <location evidence="2">Membrane</location>
    </subcellularLocation>
</comment>
<dbReference type="GO" id="GO:0000160">
    <property type="term" value="P:phosphorelay signal transduction system"/>
    <property type="evidence" value="ECO:0007669"/>
    <property type="project" value="TreeGrafter"/>
</dbReference>
<evidence type="ECO:0000256" key="5">
    <source>
        <dbReference type="ARBA" id="ARBA00022679"/>
    </source>
</evidence>
<dbReference type="Pfam" id="PF02518">
    <property type="entry name" value="HATPase_c"/>
    <property type="match status" value="1"/>
</dbReference>
<evidence type="ECO:0000256" key="8">
    <source>
        <dbReference type="ARBA" id="ARBA00022989"/>
    </source>
</evidence>
<feature type="transmembrane region" description="Helical" evidence="10">
    <location>
        <begin position="20"/>
        <end position="39"/>
    </location>
</feature>
<dbReference type="PROSITE" id="PS50109">
    <property type="entry name" value="HIS_KIN"/>
    <property type="match status" value="1"/>
</dbReference>
<protein>
    <recommendedName>
        <fullName evidence="3">histidine kinase</fullName>
        <ecNumber evidence="3">2.7.13.3</ecNumber>
    </recommendedName>
</protein>
<feature type="domain" description="Histidine kinase" evidence="11">
    <location>
        <begin position="247"/>
        <end position="447"/>
    </location>
</feature>
<evidence type="ECO:0000256" key="6">
    <source>
        <dbReference type="ARBA" id="ARBA00022692"/>
    </source>
</evidence>